<reference evidence="2 3" key="1">
    <citation type="submission" date="2014-11" db="EMBL/GenBank/DDBJ databases">
        <authorList>
            <person name="Zhu J."/>
            <person name="Qi W."/>
            <person name="Song R."/>
        </authorList>
    </citation>
    <scope>NUCLEOTIDE SEQUENCE [LARGE SCALE GENOMIC DNA]</scope>
</reference>
<dbReference type="Proteomes" id="UP000041254">
    <property type="component" value="Unassembled WGS sequence"/>
</dbReference>
<accession>A0A0G4GTR0</accession>
<feature type="chain" id="PRO_5005190978" description="Secreted protein" evidence="1">
    <location>
        <begin position="24"/>
        <end position="70"/>
    </location>
</feature>
<evidence type="ECO:0000313" key="3">
    <source>
        <dbReference type="Proteomes" id="UP000041254"/>
    </source>
</evidence>
<feature type="signal peptide" evidence="1">
    <location>
        <begin position="1"/>
        <end position="23"/>
    </location>
</feature>
<evidence type="ECO:0008006" key="4">
    <source>
        <dbReference type="Google" id="ProtNLM"/>
    </source>
</evidence>
<evidence type="ECO:0000256" key="1">
    <source>
        <dbReference type="SAM" id="SignalP"/>
    </source>
</evidence>
<dbReference type="VEuPathDB" id="CryptoDB:Vbra_10324"/>
<protein>
    <recommendedName>
        <fullName evidence="4">Secreted protein</fullName>
    </recommendedName>
</protein>
<name>A0A0G4GTR0_VITBC</name>
<sequence length="70" mass="7219">MAVVVCPLVGLLIAVLVPRAAECYRMEPDQGEASATAVAPPTACRPTTSPSLPRLGLHAMSGIMTTRGTI</sequence>
<keyword evidence="3" id="KW-1185">Reference proteome</keyword>
<dbReference type="EMBL" id="CDMY01000802">
    <property type="protein sequence ID" value="CEM34107.1"/>
    <property type="molecule type" value="Genomic_DNA"/>
</dbReference>
<proteinExistence type="predicted"/>
<dbReference type="AlphaFoldDB" id="A0A0G4GTR0"/>
<evidence type="ECO:0000313" key="2">
    <source>
        <dbReference type="EMBL" id="CEM34107.1"/>
    </source>
</evidence>
<dbReference type="InParanoid" id="A0A0G4GTR0"/>
<keyword evidence="1" id="KW-0732">Signal</keyword>
<organism evidence="2 3">
    <name type="scientific">Vitrella brassicaformis (strain CCMP3155)</name>
    <dbReference type="NCBI Taxonomy" id="1169540"/>
    <lineage>
        <taxon>Eukaryota</taxon>
        <taxon>Sar</taxon>
        <taxon>Alveolata</taxon>
        <taxon>Colpodellida</taxon>
        <taxon>Vitrellaceae</taxon>
        <taxon>Vitrella</taxon>
    </lineage>
</organism>
<gene>
    <name evidence="2" type="ORF">Vbra_10324</name>
</gene>